<protein>
    <recommendedName>
        <fullName evidence="6">Ubiquitin-like 1-activating enzyme E1A</fullName>
    </recommendedName>
</protein>
<dbReference type="EMBL" id="CAJVPI010000099">
    <property type="protein sequence ID" value="CAG8479871.1"/>
    <property type="molecule type" value="Genomic_DNA"/>
</dbReference>
<dbReference type="GO" id="GO:0005737">
    <property type="term" value="C:cytoplasm"/>
    <property type="evidence" value="ECO:0007669"/>
    <property type="project" value="TreeGrafter"/>
</dbReference>
<dbReference type="PANTHER" id="PTHR10953">
    <property type="entry name" value="UBIQUITIN-ACTIVATING ENZYME E1"/>
    <property type="match status" value="1"/>
</dbReference>
<keyword evidence="9" id="KW-1185">Reference proteome</keyword>
<feature type="domain" description="THIF-type NAD/FAD binding fold" evidence="7">
    <location>
        <begin position="14"/>
        <end position="313"/>
    </location>
</feature>
<keyword evidence="4" id="KW-0833">Ubl conjugation pathway</keyword>
<accession>A0A9N8WCL8</accession>
<dbReference type="PANTHER" id="PTHR10953:SF162">
    <property type="entry name" value="SUMO-ACTIVATING ENZYME SUBUNIT 1"/>
    <property type="match status" value="1"/>
</dbReference>
<dbReference type="Pfam" id="PF00899">
    <property type="entry name" value="ThiF"/>
    <property type="match status" value="1"/>
</dbReference>
<keyword evidence="5" id="KW-0539">Nucleus</keyword>
<dbReference type="InterPro" id="IPR045886">
    <property type="entry name" value="ThiF/MoeB/HesA"/>
</dbReference>
<dbReference type="SUPFAM" id="SSF69572">
    <property type="entry name" value="Activating enzymes of the ubiquitin-like proteins"/>
    <property type="match status" value="1"/>
</dbReference>
<dbReference type="PRINTS" id="PR01849">
    <property type="entry name" value="UBIQUITINACT"/>
</dbReference>
<evidence type="ECO:0000259" key="7">
    <source>
        <dbReference type="Pfam" id="PF00899"/>
    </source>
</evidence>
<dbReference type="InterPro" id="IPR000011">
    <property type="entry name" value="UBQ/SUMO-activ_enz_E1-like"/>
</dbReference>
<comment type="pathway">
    <text evidence="2">Protein modification; protein sumoylation.</text>
</comment>
<dbReference type="GO" id="GO:0031510">
    <property type="term" value="C:SUMO activating enzyme complex"/>
    <property type="evidence" value="ECO:0007669"/>
    <property type="project" value="TreeGrafter"/>
</dbReference>
<evidence type="ECO:0000256" key="3">
    <source>
        <dbReference type="ARBA" id="ARBA00005673"/>
    </source>
</evidence>
<evidence type="ECO:0000313" key="8">
    <source>
        <dbReference type="EMBL" id="CAG8479871.1"/>
    </source>
</evidence>
<dbReference type="InterPro" id="IPR000594">
    <property type="entry name" value="ThiF_NAD_FAD-bd"/>
</dbReference>
<comment type="subcellular location">
    <subcellularLocation>
        <location evidence="1">Nucleus</location>
    </subcellularLocation>
</comment>
<dbReference type="OrthoDB" id="1708823at2759"/>
<comment type="caution">
    <text evidence="8">The sequence shown here is derived from an EMBL/GenBank/DDBJ whole genome shotgun (WGS) entry which is preliminary data.</text>
</comment>
<evidence type="ECO:0000256" key="6">
    <source>
        <dbReference type="ARBA" id="ARBA00044354"/>
    </source>
</evidence>
<evidence type="ECO:0000256" key="1">
    <source>
        <dbReference type="ARBA" id="ARBA00004123"/>
    </source>
</evidence>
<dbReference type="InterPro" id="IPR035985">
    <property type="entry name" value="Ubiquitin-activating_enz"/>
</dbReference>
<dbReference type="Gene3D" id="3.40.50.720">
    <property type="entry name" value="NAD(P)-binding Rossmann-like Domain"/>
    <property type="match status" value="1"/>
</dbReference>
<gene>
    <name evidence="8" type="ORF">PBRASI_LOCUS1519</name>
</gene>
<reference evidence="8" key="1">
    <citation type="submission" date="2021-06" db="EMBL/GenBank/DDBJ databases">
        <authorList>
            <person name="Kallberg Y."/>
            <person name="Tangrot J."/>
            <person name="Rosling A."/>
        </authorList>
    </citation>
    <scope>NUCLEOTIDE SEQUENCE</scope>
    <source>
        <strain evidence="8">BR232B</strain>
    </source>
</reference>
<dbReference type="GO" id="GO:0016925">
    <property type="term" value="P:protein sumoylation"/>
    <property type="evidence" value="ECO:0007669"/>
    <property type="project" value="TreeGrafter"/>
</dbReference>
<organism evidence="8 9">
    <name type="scientific">Paraglomus brasilianum</name>
    <dbReference type="NCBI Taxonomy" id="144538"/>
    <lineage>
        <taxon>Eukaryota</taxon>
        <taxon>Fungi</taxon>
        <taxon>Fungi incertae sedis</taxon>
        <taxon>Mucoromycota</taxon>
        <taxon>Glomeromycotina</taxon>
        <taxon>Glomeromycetes</taxon>
        <taxon>Paraglomerales</taxon>
        <taxon>Paraglomeraceae</taxon>
        <taxon>Paraglomus</taxon>
    </lineage>
</organism>
<evidence type="ECO:0000256" key="5">
    <source>
        <dbReference type="ARBA" id="ARBA00023242"/>
    </source>
</evidence>
<proteinExistence type="inferred from homology"/>
<comment type="similarity">
    <text evidence="3">Belongs to the ubiquitin-activating E1 family.</text>
</comment>
<evidence type="ECO:0000256" key="4">
    <source>
        <dbReference type="ARBA" id="ARBA00022786"/>
    </source>
</evidence>
<dbReference type="CDD" id="cd01492">
    <property type="entry name" value="Aos1_SUMO"/>
    <property type="match status" value="1"/>
</dbReference>
<sequence>MAAAGITTDEAKLYDRQIRLWGVEAQHCMRKSSILIVGIRGLSNEVCKNLVLAGVGAVTLLDHEIVKGEDLGAQFFVNKDDVGKNRAVASADKMRQLNPRVSIKTDTGDVKDKPEEYFEKYDLVCLTDCDLETMIRVNKICHSYKKKFYSAAVYGFYGYIFTDLNKHNFTVKGQEKEEEFVDMETALKKSDWSSLSNKKLKRMSPLLWALQVLWKFEQEENRLPNNSESDFAKLKVIRDSLSVLSNLQPSMIPNEILNSLASAPETELSPVCAIMGGILAQDILYAVSHQGMPINNFLVFNAHERVEVSKPRLSQGQLLNALLVKCLSSKSSLPGFSLILEGHPRSTLLDITFNLRRDANLSDLAPQLINQFNDWPK</sequence>
<dbReference type="Proteomes" id="UP000789739">
    <property type="component" value="Unassembled WGS sequence"/>
</dbReference>
<evidence type="ECO:0000313" key="9">
    <source>
        <dbReference type="Proteomes" id="UP000789739"/>
    </source>
</evidence>
<evidence type="ECO:0000256" key="2">
    <source>
        <dbReference type="ARBA" id="ARBA00004718"/>
    </source>
</evidence>
<dbReference type="AlphaFoldDB" id="A0A9N8WCL8"/>
<dbReference type="GO" id="GO:0019948">
    <property type="term" value="F:SUMO activating enzyme activity"/>
    <property type="evidence" value="ECO:0007669"/>
    <property type="project" value="TreeGrafter"/>
</dbReference>
<name>A0A9N8WCL8_9GLOM</name>